<evidence type="ECO:0000256" key="6">
    <source>
        <dbReference type="ARBA" id="ARBA00022989"/>
    </source>
</evidence>
<reference evidence="14 15" key="1">
    <citation type="submission" date="2024-04" db="EMBL/GenBank/DDBJ databases">
        <authorList>
            <person name="Waldvogel A.-M."/>
            <person name="Schoenle A."/>
        </authorList>
    </citation>
    <scope>NUCLEOTIDE SEQUENCE [LARGE SCALE GENOMIC DNA]</scope>
</reference>
<dbReference type="Proteomes" id="UP001497482">
    <property type="component" value="Chromosome 9"/>
</dbReference>
<evidence type="ECO:0000256" key="8">
    <source>
        <dbReference type="ARBA" id="ARBA00023170"/>
    </source>
</evidence>
<feature type="compositionally biased region" description="Acidic residues" evidence="10">
    <location>
        <begin position="770"/>
        <end position="788"/>
    </location>
</feature>
<dbReference type="Pfam" id="PF21177">
    <property type="entry name" value="LIF-R_Ig-like"/>
    <property type="match status" value="1"/>
</dbReference>
<keyword evidence="7 11" id="KW-0472">Membrane</keyword>
<evidence type="ECO:0000313" key="14">
    <source>
        <dbReference type="EMBL" id="CAL1615694.1"/>
    </source>
</evidence>
<dbReference type="Pfam" id="PF17971">
    <property type="entry name" value="LIFR_D2"/>
    <property type="match status" value="1"/>
</dbReference>
<dbReference type="InterPro" id="IPR013783">
    <property type="entry name" value="Ig-like_fold"/>
</dbReference>
<dbReference type="CDD" id="cd00063">
    <property type="entry name" value="FN3"/>
    <property type="match status" value="3"/>
</dbReference>
<comment type="subcellular location">
    <subcellularLocation>
        <location evidence="1">Membrane</location>
        <topology evidence="1">Single-pass type I membrane protein</topology>
    </subcellularLocation>
</comment>
<dbReference type="InterPro" id="IPR052672">
    <property type="entry name" value="Type1_Cytokine_Rcpt_Type2"/>
</dbReference>
<evidence type="ECO:0000313" key="15">
    <source>
        <dbReference type="Proteomes" id="UP001497482"/>
    </source>
</evidence>
<keyword evidence="9" id="KW-0325">Glycoprotein</keyword>
<evidence type="ECO:0000256" key="11">
    <source>
        <dbReference type="SAM" id="Phobius"/>
    </source>
</evidence>
<evidence type="ECO:0000256" key="9">
    <source>
        <dbReference type="ARBA" id="ARBA00023180"/>
    </source>
</evidence>
<dbReference type="EMBL" id="OZ035831">
    <property type="protein sequence ID" value="CAL1615694.1"/>
    <property type="molecule type" value="Genomic_DNA"/>
</dbReference>
<keyword evidence="15" id="KW-1185">Reference proteome</keyword>
<gene>
    <name evidence="14" type="ORF">KC01_LOCUS41592</name>
</gene>
<feature type="compositionally biased region" description="Low complexity" evidence="10">
    <location>
        <begin position="810"/>
        <end position="821"/>
    </location>
</feature>
<dbReference type="SMART" id="SM00060">
    <property type="entry name" value="FN3"/>
    <property type="match status" value="3"/>
</dbReference>
<comment type="similarity">
    <text evidence="2">Belongs to the type I cytokine receptor family. Type 2 subfamily.</text>
</comment>
<dbReference type="PANTHER" id="PTHR48423:SF1">
    <property type="entry name" value="INTERLEUKIN-27 RECEPTOR SUBUNIT ALPHA"/>
    <property type="match status" value="1"/>
</dbReference>
<organism evidence="14 15">
    <name type="scientific">Knipowitschia caucasica</name>
    <name type="common">Caucasian dwarf goby</name>
    <name type="synonym">Pomatoschistus caucasicus</name>
    <dbReference type="NCBI Taxonomy" id="637954"/>
    <lineage>
        <taxon>Eukaryota</taxon>
        <taxon>Metazoa</taxon>
        <taxon>Chordata</taxon>
        <taxon>Craniata</taxon>
        <taxon>Vertebrata</taxon>
        <taxon>Euteleostomi</taxon>
        <taxon>Actinopterygii</taxon>
        <taxon>Neopterygii</taxon>
        <taxon>Teleostei</taxon>
        <taxon>Neoteleostei</taxon>
        <taxon>Acanthomorphata</taxon>
        <taxon>Gobiaria</taxon>
        <taxon>Gobiiformes</taxon>
        <taxon>Gobioidei</taxon>
        <taxon>Gobiidae</taxon>
        <taxon>Gobiinae</taxon>
        <taxon>Knipowitschia</taxon>
    </lineage>
</organism>
<keyword evidence="4 12" id="KW-0732">Signal</keyword>
<dbReference type="AlphaFoldDB" id="A0AAV2MRB6"/>
<dbReference type="GO" id="GO:0005886">
    <property type="term" value="C:plasma membrane"/>
    <property type="evidence" value="ECO:0007669"/>
    <property type="project" value="UniProtKB-ARBA"/>
</dbReference>
<dbReference type="PROSITE" id="PS50853">
    <property type="entry name" value="FN3"/>
    <property type="match status" value="2"/>
</dbReference>
<evidence type="ECO:0000256" key="7">
    <source>
        <dbReference type="ARBA" id="ARBA00023136"/>
    </source>
</evidence>
<feature type="transmembrane region" description="Helical" evidence="11">
    <location>
        <begin position="687"/>
        <end position="711"/>
    </location>
</feature>
<dbReference type="InterPro" id="IPR003961">
    <property type="entry name" value="FN3_dom"/>
</dbReference>
<feature type="chain" id="PRO_5043774542" description="Fibronectin type-III domain-containing protein" evidence="12">
    <location>
        <begin position="20"/>
        <end position="935"/>
    </location>
</feature>
<feature type="region of interest" description="Disordered" evidence="10">
    <location>
        <begin position="770"/>
        <end position="935"/>
    </location>
</feature>
<feature type="domain" description="Fibronectin type-III" evidence="13">
    <location>
        <begin position="398"/>
        <end position="500"/>
    </location>
</feature>
<sequence>MQLLKSALLLVLMGLSCWAKDVIPIPQEVSLLGNLRTQQVLISWSGGEVTSFDLLILRTELNDTVFYETVTTTPDKASGRHDFKWTSVEPLECTSLSVKVRSRIGQLTSDWSSMQIHQGNDSPTNELMQVYPQDKIVLPGTNTTFCCIIAEGKSFGSFHFVSETLNVTRLSRRAYAATVYSPKPSPSFGFNAFCKGTTQAEITGAVLFVGYPPLMTNFVCETHDVISAVCHWTEARDSHLLGKRQTRYSINGRNCSVVCLEQNQRQCSVPVWEDKWKLLGRNSLGEYSLTDTAGVRTRVVPLPPEEVSTGATARKANVTWGWKHNHYSSLALVCQVELTSSDDKTKRTFSGVGLRSAVLLDLYPYEEYSVKVRCGAQQNFWRWGNWSKTISFQTECDVPSTPDVWISMANDTTGQIIWKPYKQRQSHGPIVGYEVTLWSPDNGTRRIHNVSPEMFTLPLSLSSIIVSNNSRLIASVVAKNPAGLSPPATIELPLHFTSLDSEKVDFQEGAFPLSWQSDANTSCGFVVEWNEALCVLDCAVEWIKVEDDIRNVSIKSDAFEPGVKYSFSLYHCPSEAPELLKQWQGYMRELTPSSSVLLSTKQQDLDVVITWSDIPASHKRGFLRGYNVYLNNGSQLTPLASLSHNENSYTVKGLPLGSYKFTVKAFTSAGEDSGGTASITVEPYGDWLILEILATLGVTALVLFFVALICYKKRKWVKSAFYPDIPEPKLPNHWSTPQGTLDVKPSPHSMVHIVEKPEWDSGKEALVVIPEEDEDDEGIRDEPVDTDEPTSLRYYNQVVDERPIRPRYPDSSASSASSLDSGRTDVTYTGIQTSGSSLVFQPDPQSFSDQPHVALSSPESQVCSSSGYRPQNNWHLDSPEEADERRSLAPSLGSPTSIASTQFLLPDGSTEESAQEKHQSTAATWLTSLLSSTKP</sequence>
<keyword evidence="5" id="KW-0677">Repeat</keyword>
<feature type="compositionally biased region" description="Polar residues" evidence="10">
    <location>
        <begin position="893"/>
        <end position="903"/>
    </location>
</feature>
<accession>A0AAV2MRB6</accession>
<feature type="compositionally biased region" description="Basic and acidic residues" evidence="10">
    <location>
        <begin position="799"/>
        <end position="808"/>
    </location>
</feature>
<evidence type="ECO:0000256" key="10">
    <source>
        <dbReference type="SAM" id="MobiDB-lite"/>
    </source>
</evidence>
<dbReference type="InterPro" id="IPR048497">
    <property type="entry name" value="LIF-R-like_Ig-like"/>
</dbReference>
<evidence type="ECO:0000256" key="2">
    <source>
        <dbReference type="ARBA" id="ARBA00008921"/>
    </source>
</evidence>
<evidence type="ECO:0000256" key="3">
    <source>
        <dbReference type="ARBA" id="ARBA00022692"/>
    </source>
</evidence>
<feature type="signal peptide" evidence="12">
    <location>
        <begin position="1"/>
        <end position="19"/>
    </location>
</feature>
<dbReference type="SUPFAM" id="SSF49265">
    <property type="entry name" value="Fibronectin type III"/>
    <property type="match status" value="2"/>
</dbReference>
<dbReference type="PROSITE" id="PS51257">
    <property type="entry name" value="PROKAR_LIPOPROTEIN"/>
    <property type="match status" value="1"/>
</dbReference>
<keyword evidence="8" id="KW-0675">Receptor</keyword>
<evidence type="ECO:0000256" key="1">
    <source>
        <dbReference type="ARBA" id="ARBA00004479"/>
    </source>
</evidence>
<feature type="compositionally biased region" description="Polar residues" evidence="10">
    <location>
        <begin position="857"/>
        <end position="875"/>
    </location>
</feature>
<name>A0AAV2MRB6_KNICA</name>
<dbReference type="PANTHER" id="PTHR48423">
    <property type="entry name" value="INTERLEUKIN-27 RECEPTOR SUBUNIT ALPHA"/>
    <property type="match status" value="1"/>
</dbReference>
<feature type="compositionally biased region" description="Polar residues" evidence="10">
    <location>
        <begin position="824"/>
        <end position="849"/>
    </location>
</feature>
<dbReference type="InterPro" id="IPR036116">
    <property type="entry name" value="FN3_sf"/>
</dbReference>
<dbReference type="InterPro" id="IPR040817">
    <property type="entry name" value="LIFR_D2"/>
</dbReference>
<dbReference type="Gene3D" id="2.60.40.10">
    <property type="entry name" value="Immunoglobulins"/>
    <property type="match status" value="7"/>
</dbReference>
<evidence type="ECO:0000259" key="13">
    <source>
        <dbReference type="PROSITE" id="PS50853"/>
    </source>
</evidence>
<feature type="compositionally biased region" description="Polar residues" evidence="10">
    <location>
        <begin position="920"/>
        <end position="935"/>
    </location>
</feature>
<evidence type="ECO:0000256" key="5">
    <source>
        <dbReference type="ARBA" id="ARBA00022737"/>
    </source>
</evidence>
<keyword evidence="6 11" id="KW-1133">Transmembrane helix</keyword>
<feature type="domain" description="Fibronectin type-III" evidence="13">
    <location>
        <begin position="300"/>
        <end position="397"/>
    </location>
</feature>
<proteinExistence type="inferred from homology"/>
<evidence type="ECO:0000256" key="4">
    <source>
        <dbReference type="ARBA" id="ARBA00022729"/>
    </source>
</evidence>
<evidence type="ECO:0000256" key="12">
    <source>
        <dbReference type="SAM" id="SignalP"/>
    </source>
</evidence>
<keyword evidence="3 11" id="KW-0812">Transmembrane</keyword>
<protein>
    <recommendedName>
        <fullName evidence="13">Fibronectin type-III domain-containing protein</fullName>
    </recommendedName>
</protein>